<organism evidence="3 4">
    <name type="scientific">Streptomyces doudnae</name>
    <dbReference type="NCBI Taxonomy" id="3075536"/>
    <lineage>
        <taxon>Bacteria</taxon>
        <taxon>Bacillati</taxon>
        <taxon>Actinomycetota</taxon>
        <taxon>Actinomycetes</taxon>
        <taxon>Kitasatosporales</taxon>
        <taxon>Streptomycetaceae</taxon>
        <taxon>Streptomyces</taxon>
    </lineage>
</organism>
<name>A0ABD5ERU1_9ACTN</name>
<dbReference type="RefSeq" id="WP_093825623.1">
    <property type="nucleotide sequence ID" value="NZ_JAVRES010000009.1"/>
</dbReference>
<keyword evidence="2" id="KW-0812">Transmembrane</keyword>
<proteinExistence type="predicted"/>
<evidence type="ECO:0000313" key="4">
    <source>
        <dbReference type="Proteomes" id="UP001183535"/>
    </source>
</evidence>
<keyword evidence="2" id="KW-0472">Membrane</keyword>
<sequence length="168" mass="17759">MSTPPPQGQNPFAPGQQPPAPEGQAAPQGQTPYPQHPGQAPYPPQPGFPQQGAPVPPPPSTGRRVSKTLIRIGAFVVVAIIVAVVKFYVFQSDAETTSVGSCLHNDGTQVKPDLKTVDCSSGDAQFKVVEKFDGTSDDSKCESVQGATISYYQTGNNHDVVLCLNEVK</sequence>
<comment type="caution">
    <text evidence="3">The sequence shown here is derived from an EMBL/GenBank/DDBJ whole genome shotgun (WGS) entry which is preliminary data.</text>
</comment>
<evidence type="ECO:0000313" key="3">
    <source>
        <dbReference type="EMBL" id="MDT0436947.1"/>
    </source>
</evidence>
<feature type="region of interest" description="Disordered" evidence="1">
    <location>
        <begin position="1"/>
        <end position="62"/>
    </location>
</feature>
<evidence type="ECO:0000256" key="2">
    <source>
        <dbReference type="SAM" id="Phobius"/>
    </source>
</evidence>
<dbReference type="EMBL" id="JAVRES010000009">
    <property type="protein sequence ID" value="MDT0436947.1"/>
    <property type="molecule type" value="Genomic_DNA"/>
</dbReference>
<dbReference type="AlphaFoldDB" id="A0ABD5ERU1"/>
<reference evidence="4" key="1">
    <citation type="submission" date="2023-07" db="EMBL/GenBank/DDBJ databases">
        <title>30 novel species of actinomycetes from the DSMZ collection.</title>
        <authorList>
            <person name="Nouioui I."/>
        </authorList>
    </citation>
    <scope>NUCLEOTIDE SEQUENCE [LARGE SCALE GENOMIC DNA]</scope>
    <source>
        <strain evidence="4">DSM 41981</strain>
    </source>
</reference>
<gene>
    <name evidence="3" type="ORF">RM877_19870</name>
</gene>
<evidence type="ECO:0000256" key="1">
    <source>
        <dbReference type="SAM" id="MobiDB-lite"/>
    </source>
</evidence>
<dbReference type="Proteomes" id="UP001183535">
    <property type="component" value="Unassembled WGS sequence"/>
</dbReference>
<protein>
    <submittedName>
        <fullName evidence="3">Uncharacterized protein</fullName>
    </submittedName>
</protein>
<keyword evidence="2" id="KW-1133">Transmembrane helix</keyword>
<feature type="transmembrane region" description="Helical" evidence="2">
    <location>
        <begin position="69"/>
        <end position="89"/>
    </location>
</feature>
<accession>A0ABD5ERU1</accession>
<keyword evidence="4" id="KW-1185">Reference proteome</keyword>
<feature type="compositionally biased region" description="Low complexity" evidence="1">
    <location>
        <begin position="22"/>
        <end position="39"/>
    </location>
</feature>